<dbReference type="PANTHER" id="PTHR43591:SF24">
    <property type="entry name" value="2-METHOXY-6-POLYPRENYL-1,4-BENZOQUINOL METHYLASE, MITOCHONDRIAL"/>
    <property type="match status" value="1"/>
</dbReference>
<dbReference type="PANTHER" id="PTHR43591">
    <property type="entry name" value="METHYLTRANSFERASE"/>
    <property type="match status" value="1"/>
</dbReference>
<dbReference type="EC" id="2.1.1.163" evidence="4"/>
<accession>Q6A6F2</accession>
<keyword evidence="6" id="KW-0830">Ubiquinone</keyword>
<evidence type="ECO:0000313" key="6">
    <source>
        <dbReference type="EMBL" id="AAT83661.1"/>
    </source>
</evidence>
<dbReference type="PROSITE" id="PS51608">
    <property type="entry name" value="SAM_MT_UBIE"/>
    <property type="match status" value="1"/>
</dbReference>
<dbReference type="GO" id="GO:0032259">
    <property type="term" value="P:methylation"/>
    <property type="evidence" value="ECO:0007669"/>
    <property type="project" value="UniProtKB-KW"/>
</dbReference>
<dbReference type="InterPro" id="IPR004033">
    <property type="entry name" value="UbiE/COQ5_MeTrFase"/>
</dbReference>
<evidence type="ECO:0000256" key="1">
    <source>
        <dbReference type="ARBA" id="ARBA00022603"/>
    </source>
</evidence>
<keyword evidence="2 4" id="KW-0808">Transferase</keyword>
<reference evidence="6 7" key="1">
    <citation type="journal article" date="2004" name="Science">
        <title>The complete genome sequence of Propionibacterium acnes, a commensal of human skin.</title>
        <authorList>
            <person name="Bruggemann H."/>
            <person name="Henne A."/>
            <person name="Hoster F."/>
            <person name="Liesegang H."/>
            <person name="Wiezer A."/>
            <person name="Strittmatter A."/>
            <person name="Hujer S."/>
            <person name="Durre P."/>
            <person name="Gottschalk G."/>
        </authorList>
    </citation>
    <scope>NUCLEOTIDE SEQUENCE [LARGE SCALE GENOMIC DNA]</scope>
    <source>
        <strain evidence="7">DSM 16379 / KPA171202</strain>
    </source>
</reference>
<dbReference type="HOGENOM" id="CLU_037990_0_0_11"/>
<gene>
    <name evidence="4" type="primary">menG</name>
    <name evidence="6" type="ordered locus">PPA1943</name>
</gene>
<dbReference type="KEGG" id="pac:PPA1943"/>
<organism evidence="6 7">
    <name type="scientific">Cutibacterium acnes (strain DSM 16379 / KPA171202)</name>
    <name type="common">Propionibacterium acnes</name>
    <dbReference type="NCBI Taxonomy" id="267747"/>
    <lineage>
        <taxon>Bacteria</taxon>
        <taxon>Bacillati</taxon>
        <taxon>Actinomycetota</taxon>
        <taxon>Actinomycetes</taxon>
        <taxon>Propionibacteriales</taxon>
        <taxon>Propionibacteriaceae</taxon>
        <taxon>Cutibacterium</taxon>
    </lineage>
</organism>
<dbReference type="GO" id="GO:0043770">
    <property type="term" value="F:demethylmenaquinone methyltransferase activity"/>
    <property type="evidence" value="ECO:0007669"/>
    <property type="project" value="UniProtKB-UniRule"/>
</dbReference>
<dbReference type="EnsemblBacteria" id="AAT83661">
    <property type="protein sequence ID" value="AAT83661"/>
    <property type="gene ID" value="PPA1943"/>
</dbReference>
<evidence type="ECO:0000256" key="5">
    <source>
        <dbReference type="SAM" id="MobiDB-lite"/>
    </source>
</evidence>
<dbReference type="CDD" id="cd02440">
    <property type="entry name" value="AdoMet_MTases"/>
    <property type="match status" value="1"/>
</dbReference>
<keyword evidence="4" id="KW-0474">Menaquinone biosynthesis</keyword>
<feature type="binding site" evidence="4">
    <location>
        <position position="209"/>
    </location>
    <ligand>
        <name>S-adenosyl-L-methionine</name>
        <dbReference type="ChEBI" id="CHEBI:59789"/>
    </ligand>
</feature>
<comment type="similarity">
    <text evidence="4">Belongs to the class I-like SAM-binding methyltransferase superfamily. MenG/UbiE family.</text>
</comment>
<dbReference type="SUPFAM" id="SSF53335">
    <property type="entry name" value="S-adenosyl-L-methionine-dependent methyltransferases"/>
    <property type="match status" value="1"/>
</dbReference>
<dbReference type="AlphaFoldDB" id="Q6A6F2"/>
<dbReference type="eggNOG" id="COG2226">
    <property type="taxonomic scope" value="Bacteria"/>
</dbReference>
<dbReference type="Pfam" id="PF01209">
    <property type="entry name" value="Ubie_methyltran"/>
    <property type="match status" value="1"/>
</dbReference>
<protein>
    <recommendedName>
        <fullName evidence="4">Demethylmenaquinone methyltransferase</fullName>
        <ecNumber evidence="4">2.1.1.163</ecNumber>
    </recommendedName>
</protein>
<dbReference type="NCBIfam" id="TIGR01934">
    <property type="entry name" value="MenG_MenH_UbiE"/>
    <property type="match status" value="1"/>
</dbReference>
<feature type="binding site" evidence="4">
    <location>
        <begin position="192"/>
        <end position="193"/>
    </location>
    <ligand>
        <name>S-adenosyl-L-methionine</name>
        <dbReference type="ChEBI" id="CHEBI:59789"/>
    </ligand>
</feature>
<comment type="pathway">
    <text evidence="4">Quinol/quinone metabolism; menaquinone biosynthesis; menaquinol from 1,4-dihydroxy-2-naphthoate: step 2/2.</text>
</comment>
<comment type="function">
    <text evidence="4">Methyltransferase required for the conversion of demethylmenaquinol (DMKH2) to menaquinol (MKH2).</text>
</comment>
<sequence>MLAILPHLQDPPQPALTHGPTRSGGSGTTREPLTPTETQPARGGQQDTQDYKTTPPARRGQGGGSPPPHKLNPLEGVKGESSPPYNKTVLTTRATLDKHHADVASMFDGVAKRYDLMNQIMTLGAVDTWRDLVVDAVEPEPGQTILDLAAGTGTSSATFAARGAQVYPTDISTGMLAVGKQRQPHLHFVAGDATCLPYADNSFDAVTISYGLRNVEDPHQALREMLRVAKPGGRVVICEFSYPTWAPFRHVYTKYLLAAIPAMARLASSNRQAYDYLAESILTWPDQPHLADMMTETGWQAVAWRNICGGVVALHRGWKGSVSPRSGDHHGDPGEGDGLR</sequence>
<feature type="binding site" evidence="4">
    <location>
        <position position="152"/>
    </location>
    <ligand>
        <name>S-adenosyl-L-methionine</name>
        <dbReference type="ChEBI" id="CHEBI:59789"/>
    </ligand>
</feature>
<dbReference type="EMBL" id="AE017283">
    <property type="protein sequence ID" value="AAT83661.1"/>
    <property type="molecule type" value="Genomic_DNA"/>
</dbReference>
<dbReference type="HAMAP" id="MF_01813">
    <property type="entry name" value="MenG_UbiE_methyltr"/>
    <property type="match status" value="1"/>
</dbReference>
<name>Q6A6F2_CUTAK</name>
<dbReference type="GO" id="GO:0009234">
    <property type="term" value="P:menaquinone biosynthetic process"/>
    <property type="evidence" value="ECO:0007669"/>
    <property type="project" value="UniProtKB-UniRule"/>
</dbReference>
<evidence type="ECO:0000256" key="3">
    <source>
        <dbReference type="ARBA" id="ARBA00022691"/>
    </source>
</evidence>
<dbReference type="UniPathway" id="UPA00079">
    <property type="reaction ID" value="UER00169"/>
</dbReference>
<evidence type="ECO:0000256" key="4">
    <source>
        <dbReference type="HAMAP-Rule" id="MF_01813"/>
    </source>
</evidence>
<comment type="catalytic activity">
    <reaction evidence="4">
        <text>a 2-demethylmenaquinol + S-adenosyl-L-methionine = a menaquinol + S-adenosyl-L-homocysteine + H(+)</text>
        <dbReference type="Rhea" id="RHEA:42640"/>
        <dbReference type="Rhea" id="RHEA-COMP:9539"/>
        <dbReference type="Rhea" id="RHEA-COMP:9563"/>
        <dbReference type="ChEBI" id="CHEBI:15378"/>
        <dbReference type="ChEBI" id="CHEBI:18151"/>
        <dbReference type="ChEBI" id="CHEBI:55437"/>
        <dbReference type="ChEBI" id="CHEBI:57856"/>
        <dbReference type="ChEBI" id="CHEBI:59789"/>
        <dbReference type="EC" id="2.1.1.163"/>
    </reaction>
</comment>
<feature type="compositionally biased region" description="Polar residues" evidence="5">
    <location>
        <begin position="35"/>
        <end position="52"/>
    </location>
</feature>
<dbReference type="Proteomes" id="UP000000603">
    <property type="component" value="Chromosome"/>
</dbReference>
<feature type="binding site" evidence="4">
    <location>
        <position position="170"/>
    </location>
    <ligand>
        <name>S-adenosyl-L-methionine</name>
        <dbReference type="ChEBI" id="CHEBI:59789"/>
    </ligand>
</feature>
<keyword evidence="1 4" id="KW-0489">Methyltransferase</keyword>
<dbReference type="NCBIfam" id="NF001241">
    <property type="entry name" value="PRK00216.1-2"/>
    <property type="match status" value="1"/>
</dbReference>
<evidence type="ECO:0000313" key="7">
    <source>
        <dbReference type="Proteomes" id="UP000000603"/>
    </source>
</evidence>
<evidence type="ECO:0000256" key="2">
    <source>
        <dbReference type="ARBA" id="ARBA00022679"/>
    </source>
</evidence>
<feature type="region of interest" description="Disordered" evidence="5">
    <location>
        <begin position="1"/>
        <end position="87"/>
    </location>
</feature>
<keyword evidence="3 4" id="KW-0949">S-adenosyl-L-methionine</keyword>
<dbReference type="Gene3D" id="3.40.50.150">
    <property type="entry name" value="Vaccinia Virus protein VP39"/>
    <property type="match status" value="1"/>
</dbReference>
<proteinExistence type="inferred from homology"/>
<dbReference type="InterPro" id="IPR029063">
    <property type="entry name" value="SAM-dependent_MTases_sf"/>
</dbReference>